<dbReference type="PANTHER" id="PTHR45641">
    <property type="entry name" value="TETRATRICOPEPTIDE REPEAT PROTEIN (AFU_ORTHOLOGUE AFUA_6G03870)"/>
    <property type="match status" value="1"/>
</dbReference>
<dbReference type="SUPFAM" id="SSF48452">
    <property type="entry name" value="TPR-like"/>
    <property type="match status" value="1"/>
</dbReference>
<accession>A0A485LA29</accession>
<dbReference type="InterPro" id="IPR023214">
    <property type="entry name" value="HAD_sf"/>
</dbReference>
<dbReference type="InterPro" id="IPR011990">
    <property type="entry name" value="TPR-like_helical_dom_sf"/>
</dbReference>
<gene>
    <name evidence="4" type="primary">Aste57867_17760</name>
    <name evidence="3" type="ORF">As57867_017699</name>
    <name evidence="4" type="ORF">ASTE57867_17760</name>
</gene>
<dbReference type="CDD" id="cd01427">
    <property type="entry name" value="HAD_like"/>
    <property type="match status" value="1"/>
</dbReference>
<keyword evidence="1" id="KW-0677">Repeat</keyword>
<dbReference type="SMART" id="SM00028">
    <property type="entry name" value="TPR"/>
    <property type="match status" value="2"/>
</dbReference>
<keyword evidence="5" id="KW-1185">Reference proteome</keyword>
<dbReference type="EMBL" id="CAADRA010006311">
    <property type="protein sequence ID" value="VFT94506.1"/>
    <property type="molecule type" value="Genomic_DNA"/>
</dbReference>
<keyword evidence="2" id="KW-0802">TPR repeat</keyword>
<evidence type="ECO:0000313" key="3">
    <source>
        <dbReference type="EMBL" id="KAF0690897.1"/>
    </source>
</evidence>
<dbReference type="PANTHER" id="PTHR45641:SF19">
    <property type="entry name" value="NEPHROCYSTIN-3"/>
    <property type="match status" value="1"/>
</dbReference>
<reference evidence="4 5" key="1">
    <citation type="submission" date="2019-03" db="EMBL/GenBank/DDBJ databases">
        <authorList>
            <person name="Gaulin E."/>
            <person name="Dumas B."/>
        </authorList>
    </citation>
    <scope>NUCLEOTIDE SEQUENCE [LARGE SCALE GENOMIC DNA]</scope>
    <source>
        <strain evidence="4">CBS 568.67</strain>
    </source>
</reference>
<evidence type="ECO:0000313" key="4">
    <source>
        <dbReference type="EMBL" id="VFT94506.1"/>
    </source>
</evidence>
<evidence type="ECO:0000313" key="5">
    <source>
        <dbReference type="Proteomes" id="UP000332933"/>
    </source>
</evidence>
<dbReference type="Proteomes" id="UP000332933">
    <property type="component" value="Unassembled WGS sequence"/>
</dbReference>
<dbReference type="SUPFAM" id="SSF56784">
    <property type="entry name" value="HAD-like"/>
    <property type="match status" value="1"/>
</dbReference>
<dbReference type="InterPro" id="IPR036412">
    <property type="entry name" value="HAD-like_sf"/>
</dbReference>
<evidence type="ECO:0000256" key="1">
    <source>
        <dbReference type="ARBA" id="ARBA00022737"/>
    </source>
</evidence>
<evidence type="ECO:0000256" key="2">
    <source>
        <dbReference type="ARBA" id="ARBA00022803"/>
    </source>
</evidence>
<organism evidence="4 5">
    <name type="scientific">Aphanomyces stellatus</name>
    <dbReference type="NCBI Taxonomy" id="120398"/>
    <lineage>
        <taxon>Eukaryota</taxon>
        <taxon>Sar</taxon>
        <taxon>Stramenopiles</taxon>
        <taxon>Oomycota</taxon>
        <taxon>Saprolegniomycetes</taxon>
        <taxon>Saprolegniales</taxon>
        <taxon>Verrucalvaceae</taxon>
        <taxon>Aphanomyces</taxon>
    </lineage>
</organism>
<dbReference type="OrthoDB" id="626167at2759"/>
<protein>
    <submittedName>
        <fullName evidence="4">Aste57867_17760 protein</fullName>
    </submittedName>
</protein>
<dbReference type="AlphaFoldDB" id="A0A485LA29"/>
<reference evidence="3" key="2">
    <citation type="submission" date="2019-06" db="EMBL/GenBank/DDBJ databases">
        <title>Genomics analysis of Aphanomyces spp. identifies a new class of oomycete effector associated with host adaptation.</title>
        <authorList>
            <person name="Gaulin E."/>
        </authorList>
    </citation>
    <scope>NUCLEOTIDE SEQUENCE</scope>
    <source>
        <strain evidence="3">CBS 578.67</strain>
    </source>
</reference>
<name>A0A485LA29_9STRA</name>
<dbReference type="EMBL" id="VJMH01006290">
    <property type="protein sequence ID" value="KAF0690897.1"/>
    <property type="molecule type" value="Genomic_DNA"/>
</dbReference>
<dbReference type="Pfam" id="PF13424">
    <property type="entry name" value="TPR_12"/>
    <property type="match status" value="1"/>
</dbReference>
<proteinExistence type="predicted"/>
<dbReference type="Gene3D" id="3.40.50.1000">
    <property type="entry name" value="HAD superfamily/HAD-like"/>
    <property type="match status" value="1"/>
</dbReference>
<dbReference type="Gene3D" id="1.25.40.10">
    <property type="entry name" value="Tetratricopeptide repeat domain"/>
    <property type="match status" value="1"/>
</dbReference>
<dbReference type="InterPro" id="IPR019734">
    <property type="entry name" value="TPR_rpt"/>
</dbReference>
<sequence>MADREAESNDMSGVHKTFLKRAVASQRLRGVVVDYEVLCKSTVSDAHAAAVPSNQAAVATAASEATETVKRGSIFQNVRGLLQNMTNSETEQGRRVQTTLAGLPSFMRDKILGDDPKKLDDAEDDPIDLEKLLSQHEQPKASTKAVKTVDVFQTEETADGIRAKYLAKMNALKQRAKLKVHSGDDEAILPAAAILTEQTNATDDAGTAKSNLPTRKVNEGTNAFLSYISLRGLSLGVIPPTSPDRQMEFQRFATEVQYLDAVMDEADVATFPQPTPIKSICQKLDLEPKDIVVITSSAAAISSGKSAGAYTCYMASSDSDINHDCDYTIPNLREFKYIVEELNGISWRHFHRSITATLPEILGVVVLCPVSLRGCVFMDAPANEATLVRHLYEDLRDGDEGIDLAGFLKPLYFLQHATFTLLDAKAIFDVVKGNFKPQVNLREYGTALAKVAKVKYTSNPRTLARLLVDIEALRKKARVESFVDAADKHGFDSLRLKLMKSAPLSVLEAYSDTIVQSYQMYCKATPPTLDTNESSAMRMTDECFYDFLVGYFISPDYISSDEAAALVARVMVSSPASFPPSTVMDLPQFLEVLARLAQVLHGKLLAVEDGTLRRTIDTARLEHSLKVMLDQMQVLPNGSTVKSASTVPQQQVNTNIDVLLDDVQLQLGTLSMRSRKVLQRRADNADMDAAGKKKISTQTTKDVPAVDVIVIRDVLAVPEFPPNVMKKVECSLAYQNSGQYELALSQLHEAEDELVDVSPYRVLDTDAQLYFILTRGNILDSRMRDLDALQTFSDAFSVADTLPESHPGRALTLSCLGSVCYYSGNVLVALKCFDKALSLRETAFGTDHVDTATSLNNLACCFHAMGEVDTAAMYFRAALGVFKLGFGLSHPRVSVAMKNLDTAQRHQNKLVHDADHAKSRDDMKHIIAGSKFQITAFERPTGTVKTKKKKAVKKIK</sequence>